<keyword evidence="3" id="KW-1185">Reference proteome</keyword>
<keyword evidence="1" id="KW-0812">Transmembrane</keyword>
<evidence type="ECO:0000313" key="2">
    <source>
        <dbReference type="EMBL" id="GIG12618.1"/>
    </source>
</evidence>
<comment type="caution">
    <text evidence="2">The sequence shown here is derived from an EMBL/GenBank/DDBJ whole genome shotgun (WGS) entry which is preliminary data.</text>
</comment>
<keyword evidence="1" id="KW-0472">Membrane</keyword>
<proteinExistence type="predicted"/>
<feature type="transmembrane region" description="Helical" evidence="1">
    <location>
        <begin position="104"/>
        <end position="121"/>
    </location>
</feature>
<protein>
    <submittedName>
        <fullName evidence="2">Uncharacterized protein</fullName>
    </submittedName>
</protein>
<feature type="transmembrane region" description="Helical" evidence="1">
    <location>
        <begin position="47"/>
        <end position="67"/>
    </location>
</feature>
<dbReference type="RefSeq" id="WP_166388175.1">
    <property type="nucleotide sequence ID" value="NZ_BAAATT010000012.1"/>
</dbReference>
<dbReference type="AlphaFoldDB" id="A0A8J3PDS6"/>
<organism evidence="2 3">
    <name type="scientific">Catellatospora methionotrophica</name>
    <dbReference type="NCBI Taxonomy" id="121620"/>
    <lineage>
        <taxon>Bacteria</taxon>
        <taxon>Bacillati</taxon>
        <taxon>Actinomycetota</taxon>
        <taxon>Actinomycetes</taxon>
        <taxon>Micromonosporales</taxon>
        <taxon>Micromonosporaceae</taxon>
        <taxon>Catellatospora</taxon>
    </lineage>
</organism>
<evidence type="ECO:0000256" key="1">
    <source>
        <dbReference type="SAM" id="Phobius"/>
    </source>
</evidence>
<name>A0A8J3PDS6_9ACTN</name>
<sequence>MNTNDYPVIMALEDYVPTLLALAGFWLLGGASAAIDRRVAVFGRVGAVLIGLGGVAKSTWKLILSAFGEDVRWLEQSLFPLMATGALLVLWSLHTTLRGRRAPWWPYALVGVGVAGAAVALASVQPAFVAATTGVTAISVLGAVLAGRRRAWGAVVLYVLGIVAVTSLVPLRNHPQHDTAAFQWLEQGTNTLAQAVFLTAALLTVRAARRSAVPAATADPARVTA</sequence>
<reference evidence="2" key="1">
    <citation type="submission" date="2021-01" db="EMBL/GenBank/DDBJ databases">
        <title>Whole genome shotgun sequence of Catellatospora methionotrophica NBRC 14553.</title>
        <authorList>
            <person name="Komaki H."/>
            <person name="Tamura T."/>
        </authorList>
    </citation>
    <scope>NUCLEOTIDE SEQUENCE</scope>
    <source>
        <strain evidence="2">NBRC 14553</strain>
    </source>
</reference>
<feature type="transmembrane region" description="Helical" evidence="1">
    <location>
        <begin position="127"/>
        <end position="145"/>
    </location>
</feature>
<feature type="transmembrane region" description="Helical" evidence="1">
    <location>
        <begin position="15"/>
        <end position="35"/>
    </location>
</feature>
<dbReference type="Proteomes" id="UP000660339">
    <property type="component" value="Unassembled WGS sequence"/>
</dbReference>
<evidence type="ECO:0000313" key="3">
    <source>
        <dbReference type="Proteomes" id="UP000660339"/>
    </source>
</evidence>
<accession>A0A8J3PDS6</accession>
<keyword evidence="1" id="KW-1133">Transmembrane helix</keyword>
<feature type="transmembrane region" description="Helical" evidence="1">
    <location>
        <begin position="191"/>
        <end position="208"/>
    </location>
</feature>
<feature type="transmembrane region" description="Helical" evidence="1">
    <location>
        <begin position="79"/>
        <end position="97"/>
    </location>
</feature>
<dbReference type="EMBL" id="BONJ01000002">
    <property type="protein sequence ID" value="GIG12618.1"/>
    <property type="molecule type" value="Genomic_DNA"/>
</dbReference>
<feature type="transmembrane region" description="Helical" evidence="1">
    <location>
        <begin position="152"/>
        <end position="171"/>
    </location>
</feature>
<gene>
    <name evidence="2" type="ORF">Cme02nite_09500</name>
</gene>